<dbReference type="KEGG" id="ipc:IPA_01940"/>
<evidence type="ECO:0000256" key="1">
    <source>
        <dbReference type="ARBA" id="ARBA00001974"/>
    </source>
</evidence>
<sequence length="336" mass="38342">MRIKCPKRMLNGPCGGLRGRLCEVDDFECPFLKAFENLRNDSYLRPILDRGFKVECKPKRPEETSEFMNMLNEKFVVTTEVEPWSFEELERFMEIARLYDAVNVTDNPLGLPHIDVTFASAWLKERGVEVIAQLTTRARTREALFSSLLALWASGVRNVLALTGDWAPNSTFDLDSVRLVCLISLLNQGLDWEGRKVPKASIHPGVAANPYFPYEEKRLLRKVRAGAQFAQSQPVFEMKVLKKFKDFPLPTLPSLLITTSRKVVKFLEEKGVAIPKDYEEGLKRAKEKGEADEYVIDKNLEVLEEILSLELPGVHVMAPGRPDLLVKFSKEIRRML</sequence>
<evidence type="ECO:0000256" key="5">
    <source>
        <dbReference type="ARBA" id="ARBA00022827"/>
    </source>
</evidence>
<dbReference type="GO" id="GO:0005829">
    <property type="term" value="C:cytosol"/>
    <property type="evidence" value="ECO:0007669"/>
    <property type="project" value="TreeGrafter"/>
</dbReference>
<reference evidence="8" key="1">
    <citation type="submission" date="2013-11" db="EMBL/GenBank/DDBJ databases">
        <title>Comparative genomics of Ignicoccus.</title>
        <authorList>
            <person name="Podar M."/>
        </authorList>
    </citation>
    <scope>NUCLEOTIDE SEQUENCE</scope>
    <source>
        <strain evidence="8">DSM 13166</strain>
    </source>
</reference>
<dbReference type="GO" id="GO:0035999">
    <property type="term" value="P:tetrahydrofolate interconversion"/>
    <property type="evidence" value="ECO:0007669"/>
    <property type="project" value="TreeGrafter"/>
</dbReference>
<dbReference type="Pfam" id="PF12225">
    <property type="entry name" value="DUF5981"/>
    <property type="match status" value="1"/>
</dbReference>
<comment type="cofactor">
    <cofactor evidence="1">
        <name>FAD</name>
        <dbReference type="ChEBI" id="CHEBI:57692"/>
    </cofactor>
</comment>
<name>A0A977PJU8_9CREN</name>
<dbReference type="InterPro" id="IPR029041">
    <property type="entry name" value="FAD-linked_oxidoreductase-like"/>
</dbReference>
<keyword evidence="5" id="KW-0274">FAD</keyword>
<dbReference type="Pfam" id="PF02219">
    <property type="entry name" value="MTHFR"/>
    <property type="match status" value="1"/>
</dbReference>
<evidence type="ECO:0000256" key="3">
    <source>
        <dbReference type="ARBA" id="ARBA00006743"/>
    </source>
</evidence>
<keyword evidence="4" id="KW-0285">Flavoprotein</keyword>
<keyword evidence="9" id="KW-1185">Reference proteome</keyword>
<comment type="similarity">
    <text evidence="3">Belongs to the methylenetetrahydrofolate reductase family.</text>
</comment>
<evidence type="ECO:0000313" key="9">
    <source>
        <dbReference type="Proteomes" id="UP001063698"/>
    </source>
</evidence>
<comment type="pathway">
    <text evidence="2">One-carbon metabolism; tetrahydrofolate interconversion.</text>
</comment>
<proteinExistence type="inferred from homology"/>
<dbReference type="InterPro" id="IPR003171">
    <property type="entry name" value="Mehydrof_redctse-like"/>
</dbReference>
<dbReference type="Gene3D" id="3.20.20.220">
    <property type="match status" value="1"/>
</dbReference>
<dbReference type="GO" id="GO:0009086">
    <property type="term" value="P:methionine biosynthetic process"/>
    <property type="evidence" value="ECO:0007669"/>
    <property type="project" value="TreeGrafter"/>
</dbReference>
<gene>
    <name evidence="8" type="ORF">IPA_01940</name>
</gene>
<dbReference type="AlphaFoldDB" id="A0A977PJU8"/>
<evidence type="ECO:0000256" key="4">
    <source>
        <dbReference type="ARBA" id="ARBA00022630"/>
    </source>
</evidence>
<keyword evidence="6" id="KW-0560">Oxidoreductase</keyword>
<dbReference type="SUPFAM" id="SSF51730">
    <property type="entry name" value="FAD-linked oxidoreductase"/>
    <property type="match status" value="1"/>
</dbReference>
<organism evidence="8 9">
    <name type="scientific">Ignicoccus pacificus DSM 13166</name>
    <dbReference type="NCBI Taxonomy" id="940294"/>
    <lineage>
        <taxon>Archaea</taxon>
        <taxon>Thermoproteota</taxon>
        <taxon>Thermoprotei</taxon>
        <taxon>Desulfurococcales</taxon>
        <taxon>Desulfurococcaceae</taxon>
        <taxon>Ignicoccus</taxon>
    </lineage>
</organism>
<dbReference type="GO" id="GO:0004489">
    <property type="term" value="F:methylenetetrahydrofolate reductase [NAD(P)H] activity"/>
    <property type="evidence" value="ECO:0007669"/>
    <property type="project" value="InterPro"/>
</dbReference>
<protein>
    <recommendedName>
        <fullName evidence="7">Methylene-tetrahydrofolate reductase C-terminal-like domain-containing protein</fullName>
    </recommendedName>
</protein>
<dbReference type="PANTHER" id="PTHR45754">
    <property type="entry name" value="METHYLENETETRAHYDROFOLATE REDUCTASE"/>
    <property type="match status" value="1"/>
</dbReference>
<dbReference type="PANTHER" id="PTHR45754:SF3">
    <property type="entry name" value="METHYLENETETRAHYDROFOLATE REDUCTASE (NADPH)"/>
    <property type="match status" value="1"/>
</dbReference>
<evidence type="ECO:0000313" key="8">
    <source>
        <dbReference type="EMBL" id="UXD22126.1"/>
    </source>
</evidence>
<evidence type="ECO:0000256" key="2">
    <source>
        <dbReference type="ARBA" id="ARBA00004777"/>
    </source>
</evidence>
<feature type="domain" description="Methylene-tetrahydrofolate reductase C-terminal-like" evidence="7">
    <location>
        <begin position="4"/>
        <end position="41"/>
    </location>
</feature>
<accession>A0A977PJU8</accession>
<dbReference type="InterPro" id="IPR022026">
    <property type="entry name" value="DUF5981"/>
</dbReference>
<dbReference type="Proteomes" id="UP001063698">
    <property type="component" value="Chromosome"/>
</dbReference>
<dbReference type="GO" id="GO:0071949">
    <property type="term" value="F:FAD binding"/>
    <property type="evidence" value="ECO:0007669"/>
    <property type="project" value="TreeGrafter"/>
</dbReference>
<dbReference type="EMBL" id="CP006868">
    <property type="protein sequence ID" value="UXD22126.1"/>
    <property type="molecule type" value="Genomic_DNA"/>
</dbReference>
<evidence type="ECO:0000259" key="7">
    <source>
        <dbReference type="Pfam" id="PF12225"/>
    </source>
</evidence>
<evidence type="ECO:0000256" key="6">
    <source>
        <dbReference type="ARBA" id="ARBA00023002"/>
    </source>
</evidence>